<evidence type="ECO:0000259" key="4">
    <source>
        <dbReference type="SMART" id="SM00797"/>
    </source>
</evidence>
<dbReference type="NCBIfam" id="TIGR00724">
    <property type="entry name" value="urea_amlyse_rel"/>
    <property type="match status" value="1"/>
</dbReference>
<evidence type="ECO:0000256" key="3">
    <source>
        <dbReference type="ARBA" id="ARBA00022840"/>
    </source>
</evidence>
<dbReference type="InterPro" id="IPR029000">
    <property type="entry name" value="Cyclophilin-like_dom_sf"/>
</dbReference>
<dbReference type="Proteomes" id="UP001333710">
    <property type="component" value="Chromosome"/>
</dbReference>
<dbReference type="Pfam" id="PF02626">
    <property type="entry name" value="CT_A_B"/>
    <property type="match status" value="1"/>
</dbReference>
<protein>
    <submittedName>
        <fullName evidence="5">Allophanate hydrolase</fullName>
    </submittedName>
</protein>
<gene>
    <name evidence="5" type="primary">ybgK</name>
    <name evidence="5" type="ORF">MACH26_23470</name>
</gene>
<dbReference type="Gene3D" id="2.40.100.10">
    <property type="entry name" value="Cyclophilin-like"/>
    <property type="match status" value="1"/>
</dbReference>
<dbReference type="AlphaFoldDB" id="A0AA48KPN4"/>
<dbReference type="InterPro" id="IPR003778">
    <property type="entry name" value="CT_A_B"/>
</dbReference>
<keyword evidence="3" id="KW-0067">ATP-binding</keyword>
<keyword evidence="1" id="KW-0547">Nucleotide-binding</keyword>
<accession>A0AA48KPN4</accession>
<dbReference type="InterPro" id="IPR052708">
    <property type="entry name" value="PxpC"/>
</dbReference>
<organism evidence="5 6">
    <name type="scientific">Planctobacterium marinum</name>
    <dbReference type="NCBI Taxonomy" id="1631968"/>
    <lineage>
        <taxon>Bacteria</taxon>
        <taxon>Pseudomonadati</taxon>
        <taxon>Pseudomonadota</taxon>
        <taxon>Gammaproteobacteria</taxon>
        <taxon>Alteromonadales</taxon>
        <taxon>Alteromonadaceae</taxon>
        <taxon>Planctobacterium</taxon>
    </lineage>
</organism>
<feature type="domain" description="Carboxyltransferase" evidence="4">
    <location>
        <begin position="32"/>
        <end position="310"/>
    </location>
</feature>
<dbReference type="RefSeq" id="WP_338292825.1">
    <property type="nucleotide sequence ID" value="NZ_AP027272.1"/>
</dbReference>
<dbReference type="PANTHER" id="PTHR43309">
    <property type="entry name" value="5-OXOPROLINASE SUBUNIT C"/>
    <property type="match status" value="1"/>
</dbReference>
<dbReference type="KEGG" id="pmaw:MACH26_23470"/>
<proteinExistence type="predicted"/>
<evidence type="ECO:0000313" key="6">
    <source>
        <dbReference type="Proteomes" id="UP001333710"/>
    </source>
</evidence>
<evidence type="ECO:0000256" key="2">
    <source>
        <dbReference type="ARBA" id="ARBA00022801"/>
    </source>
</evidence>
<evidence type="ECO:0000256" key="1">
    <source>
        <dbReference type="ARBA" id="ARBA00022741"/>
    </source>
</evidence>
<reference evidence="5" key="1">
    <citation type="submission" date="2023-01" db="EMBL/GenBank/DDBJ databases">
        <title>Complete genome sequence of Planctobacterium marinum strain Dej080120_11.</title>
        <authorList>
            <person name="Ueki S."/>
            <person name="Maruyama F."/>
        </authorList>
    </citation>
    <scope>NUCLEOTIDE SEQUENCE</scope>
    <source>
        <strain evidence="5">Dej080120_11</strain>
    </source>
</reference>
<dbReference type="PANTHER" id="PTHR43309:SF4">
    <property type="entry name" value="CARBOXYLTRANSFERASE DOMAIN-CONTAINING PROTEIN"/>
    <property type="match status" value="1"/>
</dbReference>
<dbReference type="EMBL" id="AP027272">
    <property type="protein sequence ID" value="BDX06826.1"/>
    <property type="molecule type" value="Genomic_DNA"/>
</dbReference>
<evidence type="ECO:0000313" key="5">
    <source>
        <dbReference type="EMBL" id="BDX06826.1"/>
    </source>
</evidence>
<dbReference type="GO" id="GO:0016787">
    <property type="term" value="F:hydrolase activity"/>
    <property type="evidence" value="ECO:0007669"/>
    <property type="project" value="UniProtKB-KW"/>
</dbReference>
<dbReference type="GO" id="GO:0005524">
    <property type="term" value="F:ATP binding"/>
    <property type="evidence" value="ECO:0007669"/>
    <property type="project" value="UniProtKB-KW"/>
</dbReference>
<name>A0AA48KPN4_9ALTE</name>
<sequence length="322" mass="35101">MPLISEQNSHLKIVNPGINTQVQDSGRIGYLFSGVAPAGFMEPRAAYTANRLCGNPIGLPLLEIPMGNFSCIVQANSTISVTGAEATLEINGNIRHCWQSVQVQEGDELSISATRKGTWVYLGIRGGFKVKPVLGSCATNQREKLGGLDGKGSPLKRGDTIPCFSSEQQVAMSAQHIGAQYFDDETHILRLIPGAQYAQLSKIQRRVLFQTGFTLSRDFNRMGYRLDTSTKVLTQLPKITPDAIAYGAVQIPPSGKPIILLNDRQSLGGYCKPGSVISPDCHRLLQSPPGTKVRFALIRPSIAQQLVKDYWANIQKLPILPM</sequence>
<keyword evidence="6" id="KW-1185">Reference proteome</keyword>
<keyword evidence="2 5" id="KW-0378">Hydrolase</keyword>
<dbReference type="SMART" id="SM00797">
    <property type="entry name" value="AHS2"/>
    <property type="match status" value="1"/>
</dbReference>